<dbReference type="PANTHER" id="PTHR46174">
    <property type="entry name" value="CXXC-TYPE ZINC FINGER PROTEIN 1"/>
    <property type="match status" value="1"/>
</dbReference>
<dbReference type="InterPro" id="IPR019787">
    <property type="entry name" value="Znf_PHD-finger"/>
</dbReference>
<dbReference type="SMART" id="SM00249">
    <property type="entry name" value="PHD"/>
    <property type="match status" value="1"/>
</dbReference>
<evidence type="ECO:0000313" key="9">
    <source>
        <dbReference type="EMBL" id="RKP04165.1"/>
    </source>
</evidence>
<dbReference type="InterPro" id="IPR037869">
    <property type="entry name" value="Spp1/CFP1"/>
</dbReference>
<feature type="compositionally biased region" description="Basic residues" evidence="7">
    <location>
        <begin position="90"/>
        <end position="102"/>
    </location>
</feature>
<gene>
    <name evidence="9" type="ORF">CXG81DRAFT_8641</name>
</gene>
<keyword evidence="5" id="KW-0539">Nucleus</keyword>
<dbReference type="PROSITE" id="PS01359">
    <property type="entry name" value="ZF_PHD_1"/>
    <property type="match status" value="1"/>
</dbReference>
<evidence type="ECO:0000256" key="2">
    <source>
        <dbReference type="ARBA" id="ARBA00022723"/>
    </source>
</evidence>
<dbReference type="InterPro" id="IPR001965">
    <property type="entry name" value="Znf_PHD"/>
</dbReference>
<keyword evidence="3 6" id="KW-0863">Zinc-finger</keyword>
<proteinExistence type="predicted"/>
<dbReference type="AlphaFoldDB" id="A0A4P9XF20"/>
<keyword evidence="2" id="KW-0479">Metal-binding</keyword>
<keyword evidence="4" id="KW-0862">Zinc</keyword>
<dbReference type="Proteomes" id="UP000274922">
    <property type="component" value="Unassembled WGS sequence"/>
</dbReference>
<evidence type="ECO:0000256" key="1">
    <source>
        <dbReference type="ARBA" id="ARBA00004123"/>
    </source>
</evidence>
<reference evidence="10" key="1">
    <citation type="journal article" date="2018" name="Nat. Microbiol.">
        <title>Leveraging single-cell genomics to expand the fungal tree of life.</title>
        <authorList>
            <person name="Ahrendt S.R."/>
            <person name="Quandt C.A."/>
            <person name="Ciobanu D."/>
            <person name="Clum A."/>
            <person name="Salamov A."/>
            <person name="Andreopoulos B."/>
            <person name="Cheng J.F."/>
            <person name="Woyke T."/>
            <person name="Pelin A."/>
            <person name="Henrissat B."/>
            <person name="Reynolds N.K."/>
            <person name="Benny G.L."/>
            <person name="Smith M.E."/>
            <person name="James T.Y."/>
            <person name="Grigoriev I.V."/>
        </authorList>
    </citation>
    <scope>NUCLEOTIDE SEQUENCE [LARGE SCALE GENOMIC DNA]</scope>
    <source>
        <strain evidence="10">ATCC 52028</strain>
    </source>
</reference>
<organism evidence="9 10">
    <name type="scientific">Caulochytrium protostelioides</name>
    <dbReference type="NCBI Taxonomy" id="1555241"/>
    <lineage>
        <taxon>Eukaryota</taxon>
        <taxon>Fungi</taxon>
        <taxon>Fungi incertae sedis</taxon>
        <taxon>Chytridiomycota</taxon>
        <taxon>Chytridiomycota incertae sedis</taxon>
        <taxon>Chytridiomycetes</taxon>
        <taxon>Caulochytriales</taxon>
        <taxon>Caulochytriaceae</taxon>
        <taxon>Caulochytrium</taxon>
    </lineage>
</organism>
<dbReference type="Gene3D" id="3.30.40.10">
    <property type="entry name" value="Zinc/RING finger domain, C3HC4 (zinc finger)"/>
    <property type="match status" value="1"/>
</dbReference>
<dbReference type="PANTHER" id="PTHR46174:SF1">
    <property type="entry name" value="CXXC-TYPE ZINC FINGER PROTEIN 1"/>
    <property type="match status" value="1"/>
</dbReference>
<dbReference type="InterPro" id="IPR019786">
    <property type="entry name" value="Zinc_finger_PHD-type_CS"/>
</dbReference>
<feature type="domain" description="PHD-type" evidence="8">
    <location>
        <begin position="31"/>
        <end position="82"/>
    </location>
</feature>
<evidence type="ECO:0000256" key="5">
    <source>
        <dbReference type="ARBA" id="ARBA00023242"/>
    </source>
</evidence>
<dbReference type="OrthoDB" id="436852at2759"/>
<feature type="region of interest" description="Disordered" evidence="7">
    <location>
        <begin position="1"/>
        <end position="30"/>
    </location>
</feature>
<dbReference type="EMBL" id="ML014113">
    <property type="protein sequence ID" value="RKP04165.1"/>
    <property type="molecule type" value="Genomic_DNA"/>
</dbReference>
<dbReference type="SUPFAM" id="SSF57903">
    <property type="entry name" value="FYVE/PHD zinc finger"/>
    <property type="match status" value="1"/>
</dbReference>
<evidence type="ECO:0000313" key="10">
    <source>
        <dbReference type="Proteomes" id="UP000274922"/>
    </source>
</evidence>
<feature type="region of interest" description="Disordered" evidence="7">
    <location>
        <begin position="85"/>
        <end position="111"/>
    </location>
</feature>
<accession>A0A4P9XF20</accession>
<dbReference type="GO" id="GO:0045893">
    <property type="term" value="P:positive regulation of DNA-templated transcription"/>
    <property type="evidence" value="ECO:0007669"/>
    <property type="project" value="TreeGrafter"/>
</dbReference>
<comment type="subcellular location">
    <subcellularLocation>
        <location evidence="1">Nucleus</location>
    </subcellularLocation>
</comment>
<evidence type="ECO:0000256" key="7">
    <source>
        <dbReference type="SAM" id="MobiDB-lite"/>
    </source>
</evidence>
<protein>
    <recommendedName>
        <fullName evidence="8">PHD-type domain-containing protein</fullName>
    </recommendedName>
</protein>
<dbReference type="InterPro" id="IPR013083">
    <property type="entry name" value="Znf_RING/FYVE/PHD"/>
</dbReference>
<evidence type="ECO:0000259" key="8">
    <source>
        <dbReference type="PROSITE" id="PS50016"/>
    </source>
</evidence>
<sequence>MTDHHPATSSVAYLPHQQPQPQPQPRDPPEPLYCVCRQPFTEGRPMVRCDHCAAWYHAACVGMDPAAFHSSEPWMCPPCAQYGPPSHGPPSHHHHHPYHHPHAMPPPHETM</sequence>
<evidence type="ECO:0000256" key="3">
    <source>
        <dbReference type="ARBA" id="ARBA00022771"/>
    </source>
</evidence>
<keyword evidence="10" id="KW-1185">Reference proteome</keyword>
<dbReference type="STRING" id="1555241.A0A4P9XF20"/>
<evidence type="ECO:0000256" key="6">
    <source>
        <dbReference type="PROSITE-ProRule" id="PRU00146"/>
    </source>
</evidence>
<dbReference type="GO" id="GO:0048188">
    <property type="term" value="C:Set1C/COMPASS complex"/>
    <property type="evidence" value="ECO:0007669"/>
    <property type="project" value="InterPro"/>
</dbReference>
<dbReference type="GO" id="GO:0008270">
    <property type="term" value="F:zinc ion binding"/>
    <property type="evidence" value="ECO:0007669"/>
    <property type="project" value="UniProtKB-KW"/>
</dbReference>
<name>A0A4P9XF20_9FUNG</name>
<dbReference type="PROSITE" id="PS50016">
    <property type="entry name" value="ZF_PHD_2"/>
    <property type="match status" value="1"/>
</dbReference>
<evidence type="ECO:0000256" key="4">
    <source>
        <dbReference type="ARBA" id="ARBA00022833"/>
    </source>
</evidence>
<dbReference type="InterPro" id="IPR011011">
    <property type="entry name" value="Znf_FYVE_PHD"/>
</dbReference>
<dbReference type="Pfam" id="PF00628">
    <property type="entry name" value="PHD"/>
    <property type="match status" value="1"/>
</dbReference>